<dbReference type="SUPFAM" id="SSF52283">
    <property type="entry name" value="Formate/glycerate dehydrogenase catalytic domain-like"/>
    <property type="match status" value="1"/>
</dbReference>
<dbReference type="InterPro" id="IPR036291">
    <property type="entry name" value="NAD(P)-bd_dom_sf"/>
</dbReference>
<evidence type="ECO:0000313" key="8">
    <source>
        <dbReference type="Proteomes" id="UP000182938"/>
    </source>
</evidence>
<dbReference type="SUPFAM" id="SSF51735">
    <property type="entry name" value="NAD(P)-binding Rossmann-fold domains"/>
    <property type="match status" value="1"/>
</dbReference>
<dbReference type="PANTHER" id="PTHR42789:SF1">
    <property type="entry name" value="D-ISOMER SPECIFIC 2-HYDROXYACID DEHYDROGENASE FAMILY PROTEIN (AFU_ORTHOLOGUE AFUA_6G10090)"/>
    <property type="match status" value="1"/>
</dbReference>
<dbReference type="InterPro" id="IPR050857">
    <property type="entry name" value="D-2-hydroxyacid_DH"/>
</dbReference>
<evidence type="ECO:0000256" key="2">
    <source>
        <dbReference type="ARBA" id="ARBA00023002"/>
    </source>
</evidence>
<dbReference type="Pfam" id="PF02826">
    <property type="entry name" value="2-Hacid_dh_C"/>
    <property type="match status" value="1"/>
</dbReference>
<organism evidence="7 8">
    <name type="scientific">Janibacter indicus</name>
    <dbReference type="NCBI Taxonomy" id="857417"/>
    <lineage>
        <taxon>Bacteria</taxon>
        <taxon>Bacillati</taxon>
        <taxon>Actinomycetota</taxon>
        <taxon>Actinomycetes</taxon>
        <taxon>Micrococcales</taxon>
        <taxon>Intrasporangiaceae</taxon>
        <taxon>Janibacter</taxon>
    </lineage>
</organism>
<dbReference type="AlphaFoldDB" id="A0A1L3MJ16"/>
<dbReference type="GO" id="GO:0051287">
    <property type="term" value="F:NAD binding"/>
    <property type="evidence" value="ECO:0007669"/>
    <property type="project" value="InterPro"/>
</dbReference>
<accession>A0A1L3MJ16</accession>
<dbReference type="GO" id="GO:0016616">
    <property type="term" value="F:oxidoreductase activity, acting on the CH-OH group of donors, NAD or NADP as acceptor"/>
    <property type="evidence" value="ECO:0007669"/>
    <property type="project" value="InterPro"/>
</dbReference>
<dbReference type="RefSeq" id="WP_072625481.1">
    <property type="nucleotide sequence ID" value="NZ_CP013290.1"/>
</dbReference>
<evidence type="ECO:0008006" key="9">
    <source>
        <dbReference type="Google" id="ProtNLM"/>
    </source>
</evidence>
<evidence type="ECO:0000256" key="4">
    <source>
        <dbReference type="RuleBase" id="RU003719"/>
    </source>
</evidence>
<dbReference type="InterPro" id="IPR006139">
    <property type="entry name" value="D-isomer_2_OHA_DH_cat_dom"/>
</dbReference>
<reference evidence="7 8" key="1">
    <citation type="submission" date="2015-11" db="EMBL/GenBank/DDBJ databases">
        <authorList>
            <person name="Zhang Y."/>
            <person name="Guo Z."/>
        </authorList>
    </citation>
    <scope>NUCLEOTIDE SEQUENCE [LARGE SCALE GENOMIC DNA]</scope>
    <source>
        <strain evidence="7 8">YFY001</strain>
    </source>
</reference>
<protein>
    <recommendedName>
        <fullName evidence="9">D-isomer specific 2-hydroxyacid dehydrogenase NAD-binding domain-containing protein</fullName>
    </recommendedName>
</protein>
<feature type="domain" description="D-isomer specific 2-hydroxyacid dehydrogenase NAD-binding" evidence="6">
    <location>
        <begin position="116"/>
        <end position="291"/>
    </location>
</feature>
<proteinExistence type="inferred from homology"/>
<evidence type="ECO:0000313" key="7">
    <source>
        <dbReference type="EMBL" id="APH02328.1"/>
    </source>
</evidence>
<sequence>MGEHVVVLSHAGAEPLSPAQSACITEHARLEVVVRHATPDASEAAHLLRHATVVATTPSVAPRLDDELLGRLPRLHSLVLHAGDAEHLALGASARRRLTLTTLPDPASGAVAEHALGLLLSLATRSHLANDRSRGRVDASTSLQGVELCGSTLGVLGVGRVGLHLARIATGIGMRVVGADPHPTARRTAEHVGIEMTSTDEVLHRARALAICASAASPSTPILDLAGLGALQPGALLVNVGRPDLVDTDAVVAALRLRHLRGYAVDGTPFDRLEHADLMAEGRIVQTGHSASWRDEVLARGAEQLARAIVAAVRQDPAARAEADGEEQVA</sequence>
<dbReference type="KEGG" id="jte:ASJ30_12975"/>
<evidence type="ECO:0000256" key="3">
    <source>
        <dbReference type="ARBA" id="ARBA00023027"/>
    </source>
</evidence>
<dbReference type="Proteomes" id="UP000182938">
    <property type="component" value="Chromosome"/>
</dbReference>
<dbReference type="Gene3D" id="3.40.50.720">
    <property type="entry name" value="NAD(P)-binding Rossmann-like Domain"/>
    <property type="match status" value="2"/>
</dbReference>
<keyword evidence="3" id="KW-0520">NAD</keyword>
<name>A0A1L3MJ16_9MICO</name>
<dbReference type="EMBL" id="CP013290">
    <property type="protein sequence ID" value="APH02328.1"/>
    <property type="molecule type" value="Genomic_DNA"/>
</dbReference>
<keyword evidence="8" id="KW-1185">Reference proteome</keyword>
<feature type="domain" description="D-isomer specific 2-hydroxyacid dehydrogenase catalytic" evidence="5">
    <location>
        <begin position="15"/>
        <end position="318"/>
    </location>
</feature>
<comment type="similarity">
    <text evidence="1 4">Belongs to the D-isomer specific 2-hydroxyacid dehydrogenase family.</text>
</comment>
<dbReference type="PANTHER" id="PTHR42789">
    <property type="entry name" value="D-ISOMER SPECIFIC 2-HYDROXYACID DEHYDROGENASE FAMILY PROTEIN (AFU_ORTHOLOGUE AFUA_6G10090)"/>
    <property type="match status" value="1"/>
</dbReference>
<evidence type="ECO:0000256" key="1">
    <source>
        <dbReference type="ARBA" id="ARBA00005854"/>
    </source>
</evidence>
<dbReference type="InterPro" id="IPR006140">
    <property type="entry name" value="D-isomer_DH_NAD-bd"/>
</dbReference>
<dbReference type="InterPro" id="IPR029753">
    <property type="entry name" value="D-isomer_DH_CS"/>
</dbReference>
<evidence type="ECO:0000259" key="6">
    <source>
        <dbReference type="Pfam" id="PF02826"/>
    </source>
</evidence>
<evidence type="ECO:0000259" key="5">
    <source>
        <dbReference type="Pfam" id="PF00389"/>
    </source>
</evidence>
<dbReference type="PROSITE" id="PS00671">
    <property type="entry name" value="D_2_HYDROXYACID_DH_3"/>
    <property type="match status" value="1"/>
</dbReference>
<dbReference type="Pfam" id="PF00389">
    <property type="entry name" value="2-Hacid_dh"/>
    <property type="match status" value="1"/>
</dbReference>
<keyword evidence="2 4" id="KW-0560">Oxidoreductase</keyword>
<gene>
    <name evidence="7" type="ORF">ASJ30_12975</name>
</gene>